<dbReference type="EMBL" id="LUEZ02000052">
    <property type="protein sequence ID" value="RDB22249.1"/>
    <property type="molecule type" value="Genomic_DNA"/>
</dbReference>
<dbReference type="Proteomes" id="UP000076154">
    <property type="component" value="Unassembled WGS sequence"/>
</dbReference>
<protein>
    <submittedName>
        <fullName evidence="1">Uncharacterized protein</fullName>
    </submittedName>
</protein>
<sequence length="310" mass="34881">MLVNAIHSGIAVEVRKLFPYAEKAVVQIVTKTLCMESVTQCILQGGRIKPEALLVAYGRAHKGGGDSEVTLLARNLYASVILASRKAITSFIDVRKQRTGSLNIDTVSLSSASSSTLPISQTVEKTYAQCLEFLLPKAKAINLSQRVQEELSYIMTCCGHLEVELWEAEVDMGRKSLKSEFTRGMLRFYRAESPHHLNDLKRVVMAPQIIEALERSVTPAIRRGCLCIMFIDARRREKEPTSRELMVQIFEPLFEPLHRYLMEGRPPAGPGPLRIANPSDKNVLAIFDDQFRYTSEGYPQQKQLPFPRTN</sequence>
<name>A0A369JJ65_HYPMA</name>
<comment type="caution">
    <text evidence="1">The sequence shown here is derived from an EMBL/GenBank/DDBJ whole genome shotgun (WGS) entry which is preliminary data.</text>
</comment>
<evidence type="ECO:0000313" key="2">
    <source>
        <dbReference type="Proteomes" id="UP000076154"/>
    </source>
</evidence>
<organism evidence="1 2">
    <name type="scientific">Hypsizygus marmoreus</name>
    <name type="common">White beech mushroom</name>
    <name type="synonym">Agaricus marmoreus</name>
    <dbReference type="NCBI Taxonomy" id="39966"/>
    <lineage>
        <taxon>Eukaryota</taxon>
        <taxon>Fungi</taxon>
        <taxon>Dikarya</taxon>
        <taxon>Basidiomycota</taxon>
        <taxon>Agaricomycotina</taxon>
        <taxon>Agaricomycetes</taxon>
        <taxon>Agaricomycetidae</taxon>
        <taxon>Agaricales</taxon>
        <taxon>Tricholomatineae</taxon>
        <taxon>Lyophyllaceae</taxon>
        <taxon>Hypsizygus</taxon>
    </lineage>
</organism>
<gene>
    <name evidence="1" type="ORF">Hypma_010646</name>
</gene>
<evidence type="ECO:0000313" key="1">
    <source>
        <dbReference type="EMBL" id="RDB22249.1"/>
    </source>
</evidence>
<proteinExistence type="predicted"/>
<accession>A0A369JJ65</accession>
<dbReference type="AlphaFoldDB" id="A0A369JJ65"/>
<keyword evidence="2" id="KW-1185">Reference proteome</keyword>
<reference evidence="1" key="1">
    <citation type="submission" date="2018-04" db="EMBL/GenBank/DDBJ databases">
        <title>Whole genome sequencing of Hypsizygus marmoreus.</title>
        <authorList>
            <person name="Choi I.-G."/>
            <person name="Min B."/>
            <person name="Kim J.-G."/>
            <person name="Kim S."/>
            <person name="Oh Y.-L."/>
            <person name="Kong W.-S."/>
            <person name="Park H."/>
            <person name="Jeong J."/>
            <person name="Song E.-S."/>
        </authorList>
    </citation>
    <scope>NUCLEOTIDE SEQUENCE [LARGE SCALE GENOMIC DNA]</scope>
    <source>
        <strain evidence="1">51987-8</strain>
    </source>
</reference>
<dbReference type="InParanoid" id="A0A369JJ65"/>